<accession>A0A250JD18</accession>
<dbReference type="KEGG" id="cfus:CYFUS_006979"/>
<protein>
    <recommendedName>
        <fullName evidence="3">Beta-ketoacyl synthase N-terminal domain-containing protein</fullName>
    </recommendedName>
</protein>
<organism evidence="1 2">
    <name type="scientific">Cystobacter fuscus</name>
    <dbReference type="NCBI Taxonomy" id="43"/>
    <lineage>
        <taxon>Bacteria</taxon>
        <taxon>Pseudomonadati</taxon>
        <taxon>Myxococcota</taxon>
        <taxon>Myxococcia</taxon>
        <taxon>Myxococcales</taxon>
        <taxon>Cystobacterineae</taxon>
        <taxon>Archangiaceae</taxon>
        <taxon>Cystobacter</taxon>
    </lineage>
</organism>
<name>A0A250JD18_9BACT</name>
<dbReference type="Gene3D" id="3.40.47.10">
    <property type="match status" value="1"/>
</dbReference>
<sequence>MPRPTDPPPLRWDIAEEHLDEAAFLLNRWEESLSSPLYTPREVAGGPEERLLAHVDALALGGPQVARRLLLPRLAADSREESFAAGLSLLGMEEDWSGAILDVLQEGEPHQREGLREALRLSSRPGLAPHLLAAFERVGPTARAALLDVLVARQHPPPGSLDHLVADEDPDLACAALRAARHFPTLIKLASLLQALHSDAPAIRGAALETGLILGLPEAWHAYEQSIASLSESWKPVAEVWALGSSGQELEPLLRGLDAPATRRDALWALGFSGRLAAAQALLPWLRDEALARVAAEAFTAITGLPLEQGFVLPPVENEEDGGPEGDLLSPDAGRIEAWWKEAHSRFKPTERYLGGDPWSPERLLEFLEHGPMRRRPVLALELAIRTGGRCQLDTRLLAARQLRELARMRGALGRVPAGRFRELMRGWTSPPSAPRSEQVARPQARARVPSALVFTGMGMVSAIGHGAVESCASLRARIVRPRPLRFQVLRLDEPGAAVVTGHPLRGLVDGFTGLARLIKLGTLALEDLLRSAELSGGDTAFFRQTALLLCLSPTRRDDFDFQDELIAEQLPSRLLRHGGLALPVQNVSVLQAGHASGLLALQQASQFLQERRFQRTLVLGIDSLVDEDTLQWLASRRRLKTPEHPMGLMPGEAAAAVLLETGTEAARRNASLLGTLAAVGMGRTVGEARRGAESGRALTQAVRQAWPAGAPPVGDIYGDVNGEHARALEWGFAQSVLRETHPLERTHLHAPAECLGDTGAASGLISVCAVLQGFARGYAHGDQALVWSSSDSGELAAARLSRA</sequence>
<dbReference type="Proteomes" id="UP000217257">
    <property type="component" value="Chromosome"/>
</dbReference>
<dbReference type="InterPro" id="IPR011959">
    <property type="entry name" value="CHP02270"/>
</dbReference>
<gene>
    <name evidence="1" type="ORF">CYFUS_006979</name>
</gene>
<evidence type="ECO:0000313" key="2">
    <source>
        <dbReference type="Proteomes" id="UP000217257"/>
    </source>
</evidence>
<dbReference type="SUPFAM" id="SSF53901">
    <property type="entry name" value="Thiolase-like"/>
    <property type="match status" value="2"/>
</dbReference>
<dbReference type="InterPro" id="IPR016039">
    <property type="entry name" value="Thiolase-like"/>
</dbReference>
<proteinExistence type="predicted"/>
<evidence type="ECO:0000313" key="1">
    <source>
        <dbReference type="EMBL" id="ATB41513.1"/>
    </source>
</evidence>
<dbReference type="RefSeq" id="WP_157758848.1">
    <property type="nucleotide sequence ID" value="NZ_CP022098.1"/>
</dbReference>
<dbReference type="NCBIfam" id="TIGR02270">
    <property type="entry name" value="TIGR02270 family protein"/>
    <property type="match status" value="1"/>
</dbReference>
<dbReference type="AlphaFoldDB" id="A0A250JD18"/>
<dbReference type="InterPro" id="IPR011989">
    <property type="entry name" value="ARM-like"/>
</dbReference>
<dbReference type="Gene3D" id="1.25.10.10">
    <property type="entry name" value="Leucine-rich Repeat Variant"/>
    <property type="match status" value="1"/>
</dbReference>
<evidence type="ECO:0008006" key="3">
    <source>
        <dbReference type="Google" id="ProtNLM"/>
    </source>
</evidence>
<dbReference type="EMBL" id="CP022098">
    <property type="protein sequence ID" value="ATB41513.1"/>
    <property type="molecule type" value="Genomic_DNA"/>
</dbReference>
<reference evidence="1 2" key="1">
    <citation type="submission" date="2017-06" db="EMBL/GenBank/DDBJ databases">
        <title>Sequencing and comparative analysis of myxobacterial genomes.</title>
        <authorList>
            <person name="Rupp O."/>
            <person name="Goesmann A."/>
            <person name="Sogaard-Andersen L."/>
        </authorList>
    </citation>
    <scope>NUCLEOTIDE SEQUENCE [LARGE SCALE GENOMIC DNA]</scope>
    <source>
        <strain evidence="1 2">DSM 52655</strain>
    </source>
</reference>
<dbReference type="GO" id="GO:0016746">
    <property type="term" value="F:acyltransferase activity"/>
    <property type="evidence" value="ECO:0007669"/>
    <property type="project" value="InterPro"/>
</dbReference>